<reference evidence="1" key="1">
    <citation type="submission" date="2019-04" db="EMBL/GenBank/DDBJ databases">
        <title>Genome assembly of Zosterops borbonicus 15179.</title>
        <authorList>
            <person name="Leroy T."/>
            <person name="Anselmetti Y."/>
            <person name="Tilak M.-K."/>
            <person name="Nabholz B."/>
        </authorList>
    </citation>
    <scope>NUCLEOTIDE SEQUENCE</scope>
    <source>
        <strain evidence="1">HGM_15179</strain>
        <tissue evidence="1">Muscle</tissue>
    </source>
</reference>
<sequence>MDQESLGADQLGSSSVEKNLGVLVGKKLSMIQLCVLVGKKAKIADGNVYIKIKIKIKYCLMTETVIVITDDYELPA</sequence>
<evidence type="ECO:0000313" key="1">
    <source>
        <dbReference type="EMBL" id="TRZ21838.1"/>
    </source>
</evidence>
<organism evidence="1 2">
    <name type="scientific">Zosterops borbonicus</name>
    <dbReference type="NCBI Taxonomy" id="364589"/>
    <lineage>
        <taxon>Eukaryota</taxon>
        <taxon>Metazoa</taxon>
        <taxon>Chordata</taxon>
        <taxon>Craniata</taxon>
        <taxon>Vertebrata</taxon>
        <taxon>Euteleostomi</taxon>
        <taxon>Archelosauria</taxon>
        <taxon>Archosauria</taxon>
        <taxon>Dinosauria</taxon>
        <taxon>Saurischia</taxon>
        <taxon>Theropoda</taxon>
        <taxon>Coelurosauria</taxon>
        <taxon>Aves</taxon>
        <taxon>Neognathae</taxon>
        <taxon>Neoaves</taxon>
        <taxon>Telluraves</taxon>
        <taxon>Australaves</taxon>
        <taxon>Passeriformes</taxon>
        <taxon>Sylvioidea</taxon>
        <taxon>Zosteropidae</taxon>
        <taxon>Zosterops</taxon>
    </lineage>
</organism>
<name>A0A8K1GPA0_9PASS</name>
<accession>A0A8K1GPA0</accession>
<proteinExistence type="predicted"/>
<evidence type="ECO:0000313" key="2">
    <source>
        <dbReference type="Proteomes" id="UP000796761"/>
    </source>
</evidence>
<dbReference type="AlphaFoldDB" id="A0A8K1GPA0"/>
<dbReference type="Proteomes" id="UP000796761">
    <property type="component" value="Unassembled WGS sequence"/>
</dbReference>
<comment type="caution">
    <text evidence="1">The sequence shown here is derived from an EMBL/GenBank/DDBJ whole genome shotgun (WGS) entry which is preliminary data.</text>
</comment>
<keyword evidence="2" id="KW-1185">Reference proteome</keyword>
<gene>
    <name evidence="1" type="ORF">HGM15179_005242</name>
</gene>
<dbReference type="EMBL" id="SWJQ01000109">
    <property type="protein sequence ID" value="TRZ21838.1"/>
    <property type="molecule type" value="Genomic_DNA"/>
</dbReference>
<protein>
    <submittedName>
        <fullName evidence="1">Uncharacterized protein</fullName>
    </submittedName>
</protein>